<feature type="transmembrane region" description="Helical" evidence="12">
    <location>
        <begin position="115"/>
        <end position="132"/>
    </location>
</feature>
<keyword evidence="8 12" id="KW-1133">Transmembrane helix</keyword>
<dbReference type="OrthoDB" id="9799090at2"/>
<keyword evidence="2" id="KW-0813">Transport</keyword>
<sequence length="298" mass="34065">MSPLFDSHMTPATDSGWRRNCFDIIYRHDTRPSRNFDLLLMLAILGSVLVVMLDSVLVLQAHWTYWLYGLEWLFTIVFTADYLIRLMVVRQPLRYALSIWGIIDLLSILPTYLSFFMPGTQSLLVVRVLRLLRLFRILKMTRYVEESGELLQALWRSRRKVMVFICTVLTIAMIAGAAMYVIEGPQNGFTSIPTGMYWAVVTMTTVGFGDIAPHSTLGRFVTSALILIGYSIIAVPTGIYTAELTQGLLRTEEEHRHDTRTCPHCGLEGHNRDAHYCRNCGGTLLKTMRERDDHPQRS</sequence>
<feature type="transmembrane region" description="Helical" evidence="12">
    <location>
        <begin position="188"/>
        <end position="208"/>
    </location>
</feature>
<evidence type="ECO:0000256" key="6">
    <source>
        <dbReference type="ARBA" id="ARBA00022882"/>
    </source>
</evidence>
<dbReference type="SUPFAM" id="SSF81324">
    <property type="entry name" value="Voltage-gated potassium channels"/>
    <property type="match status" value="1"/>
</dbReference>
<dbReference type="PATRIC" id="fig|1444770.3.peg.2587"/>
<keyword evidence="7" id="KW-0630">Potassium</keyword>
<comment type="caution">
    <text evidence="14">The sequence shown here is derived from an EMBL/GenBank/DDBJ whole genome shotgun (WGS) entry which is preliminary data.</text>
</comment>
<evidence type="ECO:0000256" key="11">
    <source>
        <dbReference type="ARBA" id="ARBA00023303"/>
    </source>
</evidence>
<name>Z9JI77_9GAMM</name>
<evidence type="ECO:0000313" key="15">
    <source>
        <dbReference type="EMBL" id="MCD8472283.1"/>
    </source>
</evidence>
<dbReference type="GeneID" id="68901298"/>
<feature type="domain" description="Ion transport" evidence="13">
    <location>
        <begin position="34"/>
        <end position="241"/>
    </location>
</feature>
<evidence type="ECO:0000256" key="10">
    <source>
        <dbReference type="ARBA" id="ARBA00023136"/>
    </source>
</evidence>
<keyword evidence="3" id="KW-0633">Potassium transport</keyword>
<dbReference type="GO" id="GO:0008076">
    <property type="term" value="C:voltage-gated potassium channel complex"/>
    <property type="evidence" value="ECO:0007669"/>
    <property type="project" value="InterPro"/>
</dbReference>
<feature type="transmembrane region" description="Helical" evidence="12">
    <location>
        <begin position="38"/>
        <end position="59"/>
    </location>
</feature>
<dbReference type="PRINTS" id="PR00169">
    <property type="entry name" value="KCHANNEL"/>
</dbReference>
<dbReference type="InterPro" id="IPR005821">
    <property type="entry name" value="Ion_trans_dom"/>
</dbReference>
<dbReference type="InterPro" id="IPR027359">
    <property type="entry name" value="Volt_channel_dom_sf"/>
</dbReference>
<feature type="transmembrane region" description="Helical" evidence="12">
    <location>
        <begin position="161"/>
        <end position="182"/>
    </location>
</feature>
<evidence type="ECO:0000256" key="12">
    <source>
        <dbReference type="SAM" id="Phobius"/>
    </source>
</evidence>
<dbReference type="RefSeq" id="WP_038272238.1">
    <property type="nucleotide sequence ID" value="NZ_CP053627.1"/>
</dbReference>
<keyword evidence="4 12" id="KW-0812">Transmembrane</keyword>
<dbReference type="Gene3D" id="1.20.120.350">
    <property type="entry name" value="Voltage-gated potassium channels. Chain C"/>
    <property type="match status" value="1"/>
</dbReference>
<evidence type="ECO:0000313" key="17">
    <source>
        <dbReference type="Proteomes" id="UP001430701"/>
    </source>
</evidence>
<evidence type="ECO:0000256" key="4">
    <source>
        <dbReference type="ARBA" id="ARBA00022692"/>
    </source>
</evidence>
<dbReference type="EMBL" id="JAJPPU010000001">
    <property type="protein sequence ID" value="MCD8472283.1"/>
    <property type="molecule type" value="Genomic_DNA"/>
</dbReference>
<protein>
    <submittedName>
        <fullName evidence="14">Ion transporter</fullName>
    </submittedName>
</protein>
<dbReference type="eggNOG" id="COG2126">
    <property type="taxonomic scope" value="Bacteria"/>
</dbReference>
<dbReference type="Gene3D" id="1.10.287.70">
    <property type="match status" value="1"/>
</dbReference>
<evidence type="ECO:0000313" key="14">
    <source>
        <dbReference type="EMBL" id="EWS77457.1"/>
    </source>
</evidence>
<keyword evidence="9" id="KW-0406">Ion transport</keyword>
<dbReference type="KEGG" id="xtw:AB672_08340"/>
<organism evidence="14 16">
    <name type="scientific">Xylella taiwanensis</name>
    <dbReference type="NCBI Taxonomy" id="1444770"/>
    <lineage>
        <taxon>Bacteria</taxon>
        <taxon>Pseudomonadati</taxon>
        <taxon>Pseudomonadota</taxon>
        <taxon>Gammaproteobacteria</taxon>
        <taxon>Lysobacterales</taxon>
        <taxon>Lysobacteraceae</taxon>
        <taxon>Xylella</taxon>
    </lineage>
</organism>
<feature type="transmembrane region" description="Helical" evidence="12">
    <location>
        <begin position="220"/>
        <end position="240"/>
    </location>
</feature>
<dbReference type="PANTHER" id="PTHR11537:SF254">
    <property type="entry name" value="POTASSIUM VOLTAGE-GATED CHANNEL PROTEIN SHAB"/>
    <property type="match status" value="1"/>
</dbReference>
<evidence type="ECO:0000256" key="3">
    <source>
        <dbReference type="ARBA" id="ARBA00022538"/>
    </source>
</evidence>
<evidence type="ECO:0000256" key="5">
    <source>
        <dbReference type="ARBA" id="ARBA00022826"/>
    </source>
</evidence>
<dbReference type="Proteomes" id="UP001430701">
    <property type="component" value="Unassembled WGS sequence"/>
</dbReference>
<reference evidence="15" key="2">
    <citation type="submission" date="2021-11" db="EMBL/GenBank/DDBJ databases">
        <title>Genome sequence of Xylella taiwanensis PLS432.</title>
        <authorList>
            <person name="Weng L.-W."/>
            <person name="Su C.-C."/>
            <person name="Tsai C.-W."/>
            <person name="Kuo C.-H."/>
        </authorList>
    </citation>
    <scope>NUCLEOTIDE SEQUENCE</scope>
    <source>
        <strain evidence="15">PLS432</strain>
    </source>
</reference>
<evidence type="ECO:0000256" key="2">
    <source>
        <dbReference type="ARBA" id="ARBA00022448"/>
    </source>
</evidence>
<dbReference type="STRING" id="1444770.AF72_10945"/>
<keyword evidence="5" id="KW-0631">Potassium channel</keyword>
<dbReference type="AlphaFoldDB" id="Z9JI77"/>
<keyword evidence="10 12" id="KW-0472">Membrane</keyword>
<dbReference type="Proteomes" id="UP000020406">
    <property type="component" value="Unassembled WGS sequence"/>
</dbReference>
<dbReference type="PANTHER" id="PTHR11537">
    <property type="entry name" value="VOLTAGE-GATED POTASSIUM CHANNEL"/>
    <property type="match status" value="1"/>
</dbReference>
<evidence type="ECO:0000259" key="13">
    <source>
        <dbReference type="Pfam" id="PF00520"/>
    </source>
</evidence>
<dbReference type="InterPro" id="IPR028325">
    <property type="entry name" value="VG_K_chnl"/>
</dbReference>
<dbReference type="GO" id="GO:0001508">
    <property type="term" value="P:action potential"/>
    <property type="evidence" value="ECO:0007669"/>
    <property type="project" value="TreeGrafter"/>
</dbReference>
<dbReference type="EMBL" id="JDSQ01000020">
    <property type="protein sequence ID" value="EWS77457.1"/>
    <property type="molecule type" value="Genomic_DNA"/>
</dbReference>
<evidence type="ECO:0000256" key="8">
    <source>
        <dbReference type="ARBA" id="ARBA00022989"/>
    </source>
</evidence>
<keyword evidence="17" id="KW-1185">Reference proteome</keyword>
<dbReference type="Pfam" id="PF00520">
    <property type="entry name" value="Ion_trans"/>
    <property type="match status" value="1"/>
</dbReference>
<feature type="transmembrane region" description="Helical" evidence="12">
    <location>
        <begin position="65"/>
        <end position="84"/>
    </location>
</feature>
<dbReference type="GO" id="GO:0005249">
    <property type="term" value="F:voltage-gated potassium channel activity"/>
    <property type="evidence" value="ECO:0007669"/>
    <property type="project" value="InterPro"/>
</dbReference>
<evidence type="ECO:0000256" key="9">
    <source>
        <dbReference type="ARBA" id="ARBA00023065"/>
    </source>
</evidence>
<proteinExistence type="predicted"/>
<evidence type="ECO:0000256" key="7">
    <source>
        <dbReference type="ARBA" id="ARBA00022958"/>
    </source>
</evidence>
<accession>Z9JI77</accession>
<evidence type="ECO:0000256" key="1">
    <source>
        <dbReference type="ARBA" id="ARBA00004141"/>
    </source>
</evidence>
<evidence type="ECO:0000313" key="16">
    <source>
        <dbReference type="Proteomes" id="UP000020406"/>
    </source>
</evidence>
<keyword evidence="6" id="KW-0851">Voltage-gated channel</keyword>
<gene>
    <name evidence="14" type="ORF">AF72_10945</name>
    <name evidence="15" type="ORF">LPH55_02055</name>
</gene>
<keyword evidence="11" id="KW-0407">Ion channel</keyword>
<reference evidence="14 16" key="1">
    <citation type="journal article" date="2014" name="Genome Announc.">
        <title>Draft Genome Sequence of Xylella fastidiosa Pear Leaf Scorch Strain in Taiwan.</title>
        <authorList>
            <person name="Su C.C."/>
            <person name="Deng W.L."/>
            <person name="Jan F.J."/>
            <person name="Chang C.J."/>
            <person name="Huang H."/>
            <person name="Chen J."/>
        </authorList>
    </citation>
    <scope>NUCLEOTIDE SEQUENCE [LARGE SCALE GENOMIC DNA]</scope>
    <source>
        <strain evidence="14 16">PLS229</strain>
    </source>
</reference>
<comment type="subcellular location">
    <subcellularLocation>
        <location evidence="1">Membrane</location>
        <topology evidence="1">Multi-pass membrane protein</topology>
    </subcellularLocation>
</comment>